<feature type="transmembrane region" description="Helical" evidence="7">
    <location>
        <begin position="110"/>
        <end position="133"/>
    </location>
</feature>
<keyword evidence="3" id="KW-1003">Cell membrane</keyword>
<evidence type="ECO:0000256" key="6">
    <source>
        <dbReference type="ARBA" id="ARBA00023136"/>
    </source>
</evidence>
<keyword evidence="6 7" id="KW-0472">Membrane</keyword>
<evidence type="ECO:0000256" key="4">
    <source>
        <dbReference type="ARBA" id="ARBA00022692"/>
    </source>
</evidence>
<evidence type="ECO:0000256" key="1">
    <source>
        <dbReference type="ARBA" id="ARBA00004651"/>
    </source>
</evidence>
<feature type="domain" description="Type II secretion system protein GspF" evidence="8">
    <location>
        <begin position="198"/>
        <end position="318"/>
    </location>
</feature>
<comment type="similarity">
    <text evidence="2">Belongs to the GSP F family.</text>
</comment>
<organism evidence="9 10">
    <name type="scientific">Exiguobacterium alkaliphilum</name>
    <dbReference type="NCBI Taxonomy" id="1428684"/>
    <lineage>
        <taxon>Bacteria</taxon>
        <taxon>Bacillati</taxon>
        <taxon>Bacillota</taxon>
        <taxon>Bacilli</taxon>
        <taxon>Bacillales</taxon>
        <taxon>Bacillales Family XII. Incertae Sedis</taxon>
        <taxon>Exiguobacterium</taxon>
    </lineage>
</organism>
<evidence type="ECO:0000256" key="5">
    <source>
        <dbReference type="ARBA" id="ARBA00022989"/>
    </source>
</evidence>
<accession>A0ABT2KXD5</accession>
<keyword evidence="10" id="KW-1185">Reference proteome</keyword>
<evidence type="ECO:0000259" key="8">
    <source>
        <dbReference type="Pfam" id="PF00482"/>
    </source>
</evidence>
<dbReference type="Proteomes" id="UP001206821">
    <property type="component" value="Unassembled WGS sequence"/>
</dbReference>
<comment type="caution">
    <text evidence="9">The sequence shown here is derived from an EMBL/GenBank/DDBJ whole genome shotgun (WGS) entry which is preliminary data.</text>
</comment>
<sequence>MFMVTTRVMCELNTIRRFLRLQSRGVGLKKAFETLEMHERGKRRQSVTNMRVALEEGASLAEVFATLVSNERMRELLETAERGHHFIEGLEQVLALSEMRSSLEQELKQLARYPLVIMTMLFGLGTIYALYIFPKLLTMVELERLSGMNAILLSKWFFPGLFVCFLVAAAGLYRLGKAGVIRIPLIERGQRLYVTYLFVSELSLLQDGEASVRHIVERLAVGDGEVAMIARRIHDRMSAGYELEAAARDEPFLDHEVVSLFGVGSVSGELGTMMAVHRELVFEEMESYWKELIAKAEPALYGVLTVMVTMMFYTIYLPVQLIMGQL</sequence>
<dbReference type="PANTHER" id="PTHR30012">
    <property type="entry name" value="GENERAL SECRETION PATHWAY PROTEIN"/>
    <property type="match status" value="1"/>
</dbReference>
<comment type="subcellular location">
    <subcellularLocation>
        <location evidence="1">Cell membrane</location>
        <topology evidence="1">Multi-pass membrane protein</topology>
    </subcellularLocation>
</comment>
<dbReference type="InterPro" id="IPR042094">
    <property type="entry name" value="T2SS_GspF_sf"/>
</dbReference>
<proteinExistence type="inferred from homology"/>
<dbReference type="InterPro" id="IPR018076">
    <property type="entry name" value="T2SS_GspF_dom"/>
</dbReference>
<dbReference type="Pfam" id="PF00482">
    <property type="entry name" value="T2SSF"/>
    <property type="match status" value="2"/>
</dbReference>
<dbReference type="InterPro" id="IPR003004">
    <property type="entry name" value="GspF/PilC"/>
</dbReference>
<feature type="domain" description="Type II secretion system protein GspF" evidence="8">
    <location>
        <begin position="15"/>
        <end position="134"/>
    </location>
</feature>
<dbReference type="RefSeq" id="WP_260577625.1">
    <property type="nucleotide sequence ID" value="NZ_JANIEK010000029.1"/>
</dbReference>
<feature type="transmembrane region" description="Helical" evidence="7">
    <location>
        <begin position="299"/>
        <end position="319"/>
    </location>
</feature>
<gene>
    <name evidence="9" type="ORF">NQG31_08520</name>
</gene>
<name>A0ABT2KXD5_9BACL</name>
<evidence type="ECO:0000256" key="7">
    <source>
        <dbReference type="SAM" id="Phobius"/>
    </source>
</evidence>
<dbReference type="EMBL" id="JANIEK010000029">
    <property type="protein sequence ID" value="MCT4795588.1"/>
    <property type="molecule type" value="Genomic_DNA"/>
</dbReference>
<protein>
    <submittedName>
        <fullName evidence="9">Type II secretion system F family protein</fullName>
    </submittedName>
</protein>
<keyword evidence="5 7" id="KW-1133">Transmembrane helix</keyword>
<dbReference type="PANTHER" id="PTHR30012:SF0">
    <property type="entry name" value="TYPE II SECRETION SYSTEM PROTEIN F-RELATED"/>
    <property type="match status" value="1"/>
</dbReference>
<feature type="transmembrane region" description="Helical" evidence="7">
    <location>
        <begin position="153"/>
        <end position="173"/>
    </location>
</feature>
<evidence type="ECO:0000313" key="9">
    <source>
        <dbReference type="EMBL" id="MCT4795588.1"/>
    </source>
</evidence>
<evidence type="ECO:0000313" key="10">
    <source>
        <dbReference type="Proteomes" id="UP001206821"/>
    </source>
</evidence>
<reference evidence="9 10" key="1">
    <citation type="submission" date="2022-07" db="EMBL/GenBank/DDBJ databases">
        <title>Genomic and pangenome structural analysis of the polyextremophile Exiguobacterium.</title>
        <authorList>
            <person name="Shen L."/>
        </authorList>
    </citation>
    <scope>NUCLEOTIDE SEQUENCE [LARGE SCALE GENOMIC DNA]</scope>
    <source>
        <strain evidence="9 10">12_1</strain>
    </source>
</reference>
<keyword evidence="4 7" id="KW-0812">Transmembrane</keyword>
<evidence type="ECO:0000256" key="2">
    <source>
        <dbReference type="ARBA" id="ARBA00005745"/>
    </source>
</evidence>
<evidence type="ECO:0000256" key="3">
    <source>
        <dbReference type="ARBA" id="ARBA00022475"/>
    </source>
</evidence>
<dbReference type="Gene3D" id="1.20.81.30">
    <property type="entry name" value="Type II secretion system (T2SS), domain F"/>
    <property type="match status" value="1"/>
</dbReference>